<evidence type="ECO:0000313" key="6">
    <source>
        <dbReference type="EMBL" id="MCF6136357.1"/>
    </source>
</evidence>
<dbReference type="Gene3D" id="3.30.450.40">
    <property type="match status" value="1"/>
</dbReference>
<reference evidence="6 7" key="1">
    <citation type="submission" date="2022-01" db="EMBL/GenBank/DDBJ databases">
        <title>Alkalihalobacillus sp. EGI L200015, a novel bacterium isolated from a salt lake sediment.</title>
        <authorList>
            <person name="Gao L."/>
            <person name="Fang B.-Z."/>
            <person name="Li W.-J."/>
        </authorList>
    </citation>
    <scope>NUCLEOTIDE SEQUENCE [LARGE SCALE GENOMIC DNA]</scope>
    <source>
        <strain evidence="6 7">KCTC 12718</strain>
    </source>
</reference>
<evidence type="ECO:0000256" key="3">
    <source>
        <dbReference type="ARBA" id="ARBA00023163"/>
    </source>
</evidence>
<evidence type="ECO:0000259" key="4">
    <source>
        <dbReference type="PROSITE" id="PS51077"/>
    </source>
</evidence>
<evidence type="ECO:0000259" key="5">
    <source>
        <dbReference type="PROSITE" id="PS51078"/>
    </source>
</evidence>
<dbReference type="EMBL" id="JAKIJS010000001">
    <property type="protein sequence ID" value="MCF6136357.1"/>
    <property type="molecule type" value="Genomic_DNA"/>
</dbReference>
<keyword evidence="3" id="KW-0804">Transcription</keyword>
<dbReference type="Gene3D" id="1.10.10.10">
    <property type="entry name" value="Winged helix-like DNA-binding domain superfamily/Winged helix DNA-binding domain"/>
    <property type="match status" value="1"/>
</dbReference>
<evidence type="ECO:0000256" key="2">
    <source>
        <dbReference type="ARBA" id="ARBA00023125"/>
    </source>
</evidence>
<dbReference type="InterPro" id="IPR005471">
    <property type="entry name" value="Tscrpt_reg_IclR_N"/>
</dbReference>
<comment type="caution">
    <text evidence="6">The sequence shown here is derived from an EMBL/GenBank/DDBJ whole genome shotgun (WGS) entry which is preliminary data.</text>
</comment>
<dbReference type="SMART" id="SM00346">
    <property type="entry name" value="HTH_ICLR"/>
    <property type="match status" value="1"/>
</dbReference>
<protein>
    <submittedName>
        <fullName evidence="6">IclR family transcriptional regulator</fullName>
    </submittedName>
</protein>
<sequence>MKETNTTVIKAMAILELFKAHRSLSLKKVIHLTGSPKTTVYRMILSLEESGFLRKNQHGEYELGFAFLEFGQLVKSRLDIRQVALPVMMKLKEELGEAVNLIVREGNEAIYVEKIETDKPVRVYTGIGRTAPLYAGACPRILLAHMSQDDQEKYLNQVNLNPIASGTITDKVKLIEVLQESKHSGYTISHSELHDDSSAIAAPIMNYEGEICAGISVVGPENRFRNSETLPHFIQQVTKAAYEISNLLGWESNTY</sequence>
<dbReference type="InterPro" id="IPR014757">
    <property type="entry name" value="Tscrpt_reg_IclR_C"/>
</dbReference>
<dbReference type="PANTHER" id="PTHR30136:SF24">
    <property type="entry name" value="HTH-TYPE TRANSCRIPTIONAL REPRESSOR ALLR"/>
    <property type="match status" value="1"/>
</dbReference>
<dbReference type="Pfam" id="PF09339">
    <property type="entry name" value="HTH_IclR"/>
    <property type="match status" value="1"/>
</dbReference>
<dbReference type="PROSITE" id="PS51077">
    <property type="entry name" value="HTH_ICLR"/>
    <property type="match status" value="1"/>
</dbReference>
<keyword evidence="1" id="KW-0805">Transcription regulation</keyword>
<feature type="domain" description="HTH iclR-type" evidence="4">
    <location>
        <begin position="5"/>
        <end position="65"/>
    </location>
</feature>
<dbReference type="InterPro" id="IPR036390">
    <property type="entry name" value="WH_DNA-bd_sf"/>
</dbReference>
<proteinExistence type="predicted"/>
<organism evidence="6 7">
    <name type="scientific">Pseudalkalibacillus berkeleyi</name>
    <dbReference type="NCBI Taxonomy" id="1069813"/>
    <lineage>
        <taxon>Bacteria</taxon>
        <taxon>Bacillati</taxon>
        <taxon>Bacillota</taxon>
        <taxon>Bacilli</taxon>
        <taxon>Bacillales</taxon>
        <taxon>Fictibacillaceae</taxon>
        <taxon>Pseudalkalibacillus</taxon>
    </lineage>
</organism>
<keyword evidence="2" id="KW-0238">DNA-binding</keyword>
<dbReference type="SUPFAM" id="SSF55781">
    <property type="entry name" value="GAF domain-like"/>
    <property type="match status" value="1"/>
</dbReference>
<evidence type="ECO:0000313" key="7">
    <source>
        <dbReference type="Proteomes" id="UP001649381"/>
    </source>
</evidence>
<dbReference type="PROSITE" id="PS51078">
    <property type="entry name" value="ICLR_ED"/>
    <property type="match status" value="1"/>
</dbReference>
<dbReference type="SUPFAM" id="SSF46785">
    <property type="entry name" value="Winged helix' DNA-binding domain"/>
    <property type="match status" value="1"/>
</dbReference>
<dbReference type="InterPro" id="IPR029016">
    <property type="entry name" value="GAF-like_dom_sf"/>
</dbReference>
<dbReference type="Proteomes" id="UP001649381">
    <property type="component" value="Unassembled WGS sequence"/>
</dbReference>
<dbReference type="Pfam" id="PF01614">
    <property type="entry name" value="IclR_C"/>
    <property type="match status" value="1"/>
</dbReference>
<name>A0ABS9GXV0_9BACL</name>
<dbReference type="PANTHER" id="PTHR30136">
    <property type="entry name" value="HELIX-TURN-HELIX TRANSCRIPTIONAL REGULATOR, ICLR FAMILY"/>
    <property type="match status" value="1"/>
</dbReference>
<dbReference type="RefSeq" id="WP_236330913.1">
    <property type="nucleotide sequence ID" value="NZ_JAKIJS010000001.1"/>
</dbReference>
<keyword evidence="7" id="KW-1185">Reference proteome</keyword>
<feature type="domain" description="IclR-ED" evidence="5">
    <location>
        <begin position="66"/>
        <end position="250"/>
    </location>
</feature>
<dbReference type="InterPro" id="IPR050707">
    <property type="entry name" value="HTH_MetabolicPath_Reg"/>
</dbReference>
<accession>A0ABS9GXV0</accession>
<evidence type="ECO:0000256" key="1">
    <source>
        <dbReference type="ARBA" id="ARBA00023015"/>
    </source>
</evidence>
<gene>
    <name evidence="6" type="ORF">L2716_01360</name>
</gene>
<dbReference type="InterPro" id="IPR036388">
    <property type="entry name" value="WH-like_DNA-bd_sf"/>
</dbReference>